<evidence type="ECO:0000313" key="4">
    <source>
        <dbReference type="Proteomes" id="UP000054564"/>
    </source>
</evidence>
<evidence type="ECO:0000256" key="1">
    <source>
        <dbReference type="SAM" id="MobiDB-lite"/>
    </source>
</evidence>
<evidence type="ECO:0000313" key="3">
    <source>
        <dbReference type="EMBL" id="KNF06048.1"/>
    </source>
</evidence>
<dbReference type="AlphaFoldDB" id="A0A0L0W3C8"/>
<dbReference type="InterPro" id="IPR040521">
    <property type="entry name" value="KDZ"/>
</dbReference>
<dbReference type="Pfam" id="PF18758">
    <property type="entry name" value="KDZ"/>
    <property type="match status" value="1"/>
</dbReference>
<comment type="caution">
    <text evidence="3">The sequence shown here is derived from an EMBL/GenBank/DDBJ whole genome shotgun (WGS) entry which is preliminary data.</text>
</comment>
<dbReference type="PANTHER" id="PTHR33096">
    <property type="entry name" value="CXC2 DOMAIN-CONTAINING PROTEIN"/>
    <property type="match status" value="1"/>
</dbReference>
<feature type="compositionally biased region" description="Polar residues" evidence="1">
    <location>
        <begin position="40"/>
        <end position="53"/>
    </location>
</feature>
<name>A0A0L0W3C8_9BASI</name>
<reference evidence="4" key="1">
    <citation type="submission" date="2014-03" db="EMBL/GenBank/DDBJ databases">
        <title>The Genome Sequence of Puccinia striiformis f. sp. tritici PST-78.</title>
        <authorList>
            <consortium name="The Broad Institute Genome Sequencing Platform"/>
            <person name="Cuomo C."/>
            <person name="Hulbert S."/>
            <person name="Chen X."/>
            <person name="Walker B."/>
            <person name="Young S.K."/>
            <person name="Zeng Q."/>
            <person name="Gargeya S."/>
            <person name="Fitzgerald M."/>
            <person name="Haas B."/>
            <person name="Abouelleil A."/>
            <person name="Alvarado L."/>
            <person name="Arachchi H.M."/>
            <person name="Berlin A.M."/>
            <person name="Chapman S.B."/>
            <person name="Goldberg J."/>
            <person name="Griggs A."/>
            <person name="Gujja S."/>
            <person name="Hansen M."/>
            <person name="Howarth C."/>
            <person name="Imamovic A."/>
            <person name="Larimer J."/>
            <person name="McCowan C."/>
            <person name="Montmayeur A."/>
            <person name="Murphy C."/>
            <person name="Neiman D."/>
            <person name="Pearson M."/>
            <person name="Priest M."/>
            <person name="Roberts A."/>
            <person name="Saif S."/>
            <person name="Shea T."/>
            <person name="Sisk P."/>
            <person name="Sykes S."/>
            <person name="Wortman J."/>
            <person name="Nusbaum C."/>
            <person name="Birren B."/>
        </authorList>
    </citation>
    <scope>NUCLEOTIDE SEQUENCE [LARGE SCALE GENOMIC DNA]</scope>
    <source>
        <strain evidence="4">race PST-78</strain>
    </source>
</reference>
<gene>
    <name evidence="3" type="ORF">PSTG_00563</name>
</gene>
<dbReference type="EMBL" id="AJIL01000004">
    <property type="protein sequence ID" value="KNF06048.1"/>
    <property type="molecule type" value="Genomic_DNA"/>
</dbReference>
<dbReference type="InterPro" id="IPR041320">
    <property type="entry name" value="CxC1"/>
</dbReference>
<feature type="domain" description="CxC1-like cysteine cluster associated with KDZ transposases" evidence="2">
    <location>
        <begin position="143"/>
        <end position="246"/>
    </location>
</feature>
<dbReference type="Pfam" id="PF18802">
    <property type="entry name" value="CxC1"/>
    <property type="match status" value="1"/>
</dbReference>
<dbReference type="Proteomes" id="UP000054564">
    <property type="component" value="Unassembled WGS sequence"/>
</dbReference>
<evidence type="ECO:0000259" key="2">
    <source>
        <dbReference type="Pfam" id="PF18802"/>
    </source>
</evidence>
<sequence>MTVTRFAVQGATRTDIIRRTIYKGRNLATLARMHQRHANARSQPQSTHPHNPTNFPPENVLDNPTSMSRMGMDLDEDTDDESDLDMPETPLWIDLVEEQPDEIDQLIAADREKHRQRARHYDWDKLLKALTAEYMKLRLETDNWASRNCYDNFISCATTCKKKKKKPRLVDLVDIRGQRRQLVEFCKCTPDGVRLLQMGYLAGSPVKPQTGFSLPLLIFHNSLWSYCHIGALPFTMALNHWLEPRSRRLRARKRKHARDLRKPFSAAVDLYRQLEDKRQEIVNVVIQLTPQEVLAFQSCHACFGPKPPNSADYPETTRARLVVCLDANFQQRHQMKAGPKSEVLQTPRIFLSQSLLDSVSEHIREQEAQGMAPQQADRCTEAHKAADDKRNESTWKGCDDTGIMGCCCRHDAGIYFANIFKSGEQRLYPMAIIQTLLSVIEPKRQVGILYDIGCTMGKYIDRRQLIPEYRSQITFGTSVFHAYAHNWLCQLEFHPRFNKGWGLSDGEGLERMWSYLSPLVSPLRYATRNHRLAAISHRLKHHNEKGIKQLPSWLRKKFTKALKRRGQTQAILSNLLSQRNPHRSGRNYSVRFFNKQWSKQRTFHADDTQNEHDRRQRLVEFYVREATLEHMRTRLRSPEIFLATVEEVDQLMNSIVAESARLSDQLVELTGAGLLGTGIGTDEEEEKLRLLLWDAKSKLFVEAVHLQAEREPLNNSHIMGSHLGTKGKENIIKALQNRRPAVKKIIDSFNRLYSTFQEKFPNRRLSDSHHHPLTYDVFKEWPMDHAFWTDGLYYHSDAPWSTDPNVREGINCILILGRIQEEFELLAQELARAMGWAVATYTRFTETVDYITSRITLINTDPTTVADDLDELGLGAMPRLQKLQLIKQELTRSTSEHADLLVEWSDNITWLWKRCQPTGNNNHFQQWLAIVEQANLLHLTRNRSHADDVDDWIEEAVLDEGLDDGDDAEENLIYQFEALRPPGQVANNDHAESRPAPALED</sequence>
<keyword evidence="4" id="KW-1185">Reference proteome</keyword>
<dbReference type="PANTHER" id="PTHR33096:SF1">
    <property type="entry name" value="CXC1-LIKE CYSTEINE CLUSTER ASSOCIATED WITH KDZ TRANSPOSASES DOMAIN-CONTAINING PROTEIN"/>
    <property type="match status" value="1"/>
</dbReference>
<organism evidence="3 4">
    <name type="scientific">Puccinia striiformis f. sp. tritici PST-78</name>
    <dbReference type="NCBI Taxonomy" id="1165861"/>
    <lineage>
        <taxon>Eukaryota</taxon>
        <taxon>Fungi</taxon>
        <taxon>Dikarya</taxon>
        <taxon>Basidiomycota</taxon>
        <taxon>Pucciniomycotina</taxon>
        <taxon>Pucciniomycetes</taxon>
        <taxon>Pucciniales</taxon>
        <taxon>Pucciniaceae</taxon>
        <taxon>Puccinia</taxon>
    </lineage>
</organism>
<accession>A0A0L0W3C8</accession>
<feature type="region of interest" description="Disordered" evidence="1">
    <location>
        <begin position="979"/>
        <end position="1001"/>
    </location>
</feature>
<dbReference type="STRING" id="1165861.A0A0L0W3C8"/>
<feature type="region of interest" description="Disordered" evidence="1">
    <location>
        <begin position="34"/>
        <end position="84"/>
    </location>
</feature>
<protein>
    <recommendedName>
        <fullName evidence="2">CxC1-like cysteine cluster associated with KDZ transposases domain-containing protein</fullName>
    </recommendedName>
</protein>
<feature type="compositionally biased region" description="Acidic residues" evidence="1">
    <location>
        <begin position="73"/>
        <end position="84"/>
    </location>
</feature>
<proteinExistence type="predicted"/>